<comment type="function">
    <text evidence="13">Aquaglyceroporins form homotetrameric transmembrane channels, with each monomer independently mediating glycerol and water transport across the plasma membrane along their osmotic gradient. Could also be permeable to urea. Also participates in cell permeability to H2O2 and H2O2-mediated signaling. In skin, transports glycerol to the epidermis and stratum corneum, where it maintains hydration, elasticity, and supports lipid biosynthesis for barrier repair. In kidney, contributes to the reabsorption of water, helping the body maintain proper fluid balance.</text>
</comment>
<organism evidence="18 19">
    <name type="scientific">Daphnia sinensis</name>
    <dbReference type="NCBI Taxonomy" id="1820382"/>
    <lineage>
        <taxon>Eukaryota</taxon>
        <taxon>Metazoa</taxon>
        <taxon>Ecdysozoa</taxon>
        <taxon>Arthropoda</taxon>
        <taxon>Crustacea</taxon>
        <taxon>Branchiopoda</taxon>
        <taxon>Diplostraca</taxon>
        <taxon>Cladocera</taxon>
        <taxon>Anomopoda</taxon>
        <taxon>Daphniidae</taxon>
        <taxon>Daphnia</taxon>
        <taxon>Daphnia similis group</taxon>
    </lineage>
</organism>
<evidence type="ECO:0000313" key="18">
    <source>
        <dbReference type="EMBL" id="KAI9564578.1"/>
    </source>
</evidence>
<dbReference type="AlphaFoldDB" id="A0AAD5LLQ1"/>
<dbReference type="Pfam" id="PF00230">
    <property type="entry name" value="MIP"/>
    <property type="match status" value="1"/>
</dbReference>
<dbReference type="SUPFAM" id="SSF81338">
    <property type="entry name" value="Aquaporin-like"/>
    <property type="match status" value="1"/>
</dbReference>
<proteinExistence type="inferred from homology"/>
<evidence type="ECO:0000256" key="1">
    <source>
        <dbReference type="ARBA" id="ARBA00004651"/>
    </source>
</evidence>
<feature type="transmembrane region" description="Helical" evidence="17">
    <location>
        <begin position="207"/>
        <end position="231"/>
    </location>
</feature>
<keyword evidence="19" id="KW-1185">Reference proteome</keyword>
<keyword evidence="9 17" id="KW-0472">Membrane</keyword>
<evidence type="ECO:0000256" key="12">
    <source>
        <dbReference type="ARBA" id="ARBA00045280"/>
    </source>
</evidence>
<feature type="transmembrane region" description="Helical" evidence="17">
    <location>
        <begin position="243"/>
        <end position="267"/>
    </location>
</feature>
<evidence type="ECO:0000256" key="14">
    <source>
        <dbReference type="ARBA" id="ARBA00049716"/>
    </source>
</evidence>
<protein>
    <recommendedName>
        <fullName evidence="3">Aquaporin-3</fullName>
    </recommendedName>
    <alternativeName>
        <fullName evidence="11">Aquaglyceroporin-3</fullName>
    </alternativeName>
</protein>
<keyword evidence="5" id="KW-1003">Cell membrane</keyword>
<dbReference type="FunFam" id="1.20.1080.10:FF:000064">
    <property type="entry name" value="Uncharacterized protein"/>
    <property type="match status" value="1"/>
</dbReference>
<evidence type="ECO:0000256" key="8">
    <source>
        <dbReference type="ARBA" id="ARBA00022989"/>
    </source>
</evidence>
<dbReference type="PANTHER" id="PTHR43829">
    <property type="entry name" value="AQUAPORIN OR AQUAGLYCEROPORIN RELATED"/>
    <property type="match status" value="1"/>
</dbReference>
<dbReference type="CDD" id="cd00333">
    <property type="entry name" value="MIP"/>
    <property type="match status" value="1"/>
</dbReference>
<dbReference type="GO" id="GO:0015250">
    <property type="term" value="F:water channel activity"/>
    <property type="evidence" value="ECO:0007669"/>
    <property type="project" value="TreeGrafter"/>
</dbReference>
<dbReference type="GO" id="GO:0016323">
    <property type="term" value="C:basolateral plasma membrane"/>
    <property type="evidence" value="ECO:0007669"/>
    <property type="project" value="TreeGrafter"/>
</dbReference>
<dbReference type="InterPro" id="IPR000425">
    <property type="entry name" value="MIP"/>
</dbReference>
<evidence type="ECO:0000256" key="6">
    <source>
        <dbReference type="ARBA" id="ARBA00022692"/>
    </source>
</evidence>
<feature type="transmembrane region" description="Helical" evidence="17">
    <location>
        <begin position="71"/>
        <end position="89"/>
    </location>
</feature>
<dbReference type="InterPro" id="IPR050363">
    <property type="entry name" value="MIP/Aquaporin"/>
</dbReference>
<feature type="transmembrane region" description="Helical" evidence="17">
    <location>
        <begin position="109"/>
        <end position="130"/>
    </location>
</feature>
<evidence type="ECO:0000256" key="4">
    <source>
        <dbReference type="ARBA" id="ARBA00022448"/>
    </source>
</evidence>
<sequence length="359" mass="39036">MENHHHMHDMHPPQRHHAHHFQSREILQHMDESGSHHWTATKTLDSTPTNSIAPSAMAPKLMKMIRVEAPLLREIMAEFLGTFILVLFGDASVAQSKLSNEANGDFFSINWGWAIGVMMGVLVAGGVSGAHLNPAVTLAMACAGRLAIIKVFFYMLAQYLGAFAAAASVLGVYSDAIQYASNGTLTMDDEANDPGLAGIFATYPAPWLSVAGGLGDQILGTMLLLLCICAITDKKNTQIPSALVPMYVGFTILGIGVCFGANCGYALNPARDLSPRLISLIAGWEQSFSWDNYNWFWIPIVGPHIGAILGVFIYIAFVEAHWPEDGDELVPVNVPRGNFNKDRGEKIQNMDMESFTAST</sequence>
<evidence type="ECO:0000256" key="16">
    <source>
        <dbReference type="SAM" id="MobiDB-lite"/>
    </source>
</evidence>
<evidence type="ECO:0000256" key="17">
    <source>
        <dbReference type="SAM" id="Phobius"/>
    </source>
</evidence>
<keyword evidence="10" id="KW-0325">Glycoprotein</keyword>
<dbReference type="Proteomes" id="UP000820818">
    <property type="component" value="Linkage Group LG1"/>
</dbReference>
<reference evidence="18 19" key="1">
    <citation type="submission" date="2022-05" db="EMBL/GenBank/DDBJ databases">
        <title>A multi-omics perspective on studying reproductive biology in Daphnia sinensis.</title>
        <authorList>
            <person name="Jia J."/>
        </authorList>
    </citation>
    <scope>NUCLEOTIDE SEQUENCE [LARGE SCALE GENOMIC DNA]</scope>
    <source>
        <strain evidence="18 19">WSL</strain>
    </source>
</reference>
<dbReference type="PROSITE" id="PS00221">
    <property type="entry name" value="MIP"/>
    <property type="match status" value="1"/>
</dbReference>
<dbReference type="InterPro" id="IPR023275">
    <property type="entry name" value="Aquaporin_3"/>
</dbReference>
<evidence type="ECO:0000256" key="13">
    <source>
        <dbReference type="ARBA" id="ARBA00049592"/>
    </source>
</evidence>
<dbReference type="EMBL" id="WJBH02000001">
    <property type="protein sequence ID" value="KAI9564578.1"/>
    <property type="molecule type" value="Genomic_DNA"/>
</dbReference>
<evidence type="ECO:0000256" key="3">
    <source>
        <dbReference type="ARBA" id="ARBA00020971"/>
    </source>
</evidence>
<evidence type="ECO:0000256" key="5">
    <source>
        <dbReference type="ARBA" id="ARBA00022475"/>
    </source>
</evidence>
<dbReference type="InterPro" id="IPR023271">
    <property type="entry name" value="Aquaporin-like"/>
</dbReference>
<evidence type="ECO:0000256" key="10">
    <source>
        <dbReference type="ARBA" id="ARBA00023180"/>
    </source>
</evidence>
<comment type="subcellular location">
    <subcellularLocation>
        <location evidence="1">Cell membrane</location>
        <topology evidence="1">Multi-pass membrane protein</topology>
    </subcellularLocation>
</comment>
<dbReference type="PRINTS" id="PR02015">
    <property type="entry name" value="AQUAPORIN3"/>
</dbReference>
<feature type="transmembrane region" description="Helical" evidence="17">
    <location>
        <begin position="151"/>
        <end position="173"/>
    </location>
</feature>
<keyword evidence="7" id="KW-0677">Repeat</keyword>
<evidence type="ECO:0000256" key="15">
    <source>
        <dbReference type="RuleBase" id="RU000477"/>
    </source>
</evidence>
<evidence type="ECO:0000256" key="2">
    <source>
        <dbReference type="ARBA" id="ARBA00006175"/>
    </source>
</evidence>
<dbReference type="GO" id="GO:0015254">
    <property type="term" value="F:glycerol channel activity"/>
    <property type="evidence" value="ECO:0007669"/>
    <property type="project" value="TreeGrafter"/>
</dbReference>
<dbReference type="PRINTS" id="PR00783">
    <property type="entry name" value="MINTRINSICP"/>
</dbReference>
<dbReference type="NCBIfam" id="TIGR00861">
    <property type="entry name" value="MIP"/>
    <property type="match status" value="1"/>
</dbReference>
<keyword evidence="8 17" id="KW-1133">Transmembrane helix</keyword>
<comment type="similarity">
    <text evidence="2 15">Belongs to the MIP/aquaporin (TC 1.A.8) family.</text>
</comment>
<comment type="function">
    <text evidence="12">Aquaglyceroporin that may modulate the water content and osmolytes during anhydrobiosis.</text>
</comment>
<name>A0AAD5LLQ1_9CRUS</name>
<evidence type="ECO:0000256" key="7">
    <source>
        <dbReference type="ARBA" id="ARBA00022737"/>
    </source>
</evidence>
<comment type="caution">
    <text evidence="18">The sequence shown here is derived from an EMBL/GenBank/DDBJ whole genome shotgun (WGS) entry which is preliminary data.</text>
</comment>
<feature type="compositionally biased region" description="Basic and acidic residues" evidence="16">
    <location>
        <begin position="1"/>
        <end position="12"/>
    </location>
</feature>
<feature type="region of interest" description="Disordered" evidence="16">
    <location>
        <begin position="1"/>
        <end position="21"/>
    </location>
</feature>
<evidence type="ECO:0000256" key="11">
    <source>
        <dbReference type="ARBA" id="ARBA00033020"/>
    </source>
</evidence>
<dbReference type="InterPro" id="IPR022357">
    <property type="entry name" value="MIP_CS"/>
</dbReference>
<evidence type="ECO:0000256" key="9">
    <source>
        <dbReference type="ARBA" id="ARBA00023136"/>
    </source>
</evidence>
<dbReference type="PANTHER" id="PTHR43829:SF9">
    <property type="entry name" value="AQUAPORIN-9"/>
    <property type="match status" value="1"/>
</dbReference>
<keyword evidence="4 15" id="KW-0813">Transport</keyword>
<gene>
    <name evidence="18" type="ORF">GHT06_008318</name>
</gene>
<dbReference type="Gene3D" id="1.20.1080.10">
    <property type="entry name" value="Glycerol uptake facilitator protein"/>
    <property type="match status" value="1"/>
</dbReference>
<accession>A0AAD5LLQ1</accession>
<comment type="subunit">
    <text evidence="14">Homotetramer; each monomer provides an independent glycerol/water pore. Could also exist in other oligomeric states.</text>
</comment>
<keyword evidence="6 15" id="KW-0812">Transmembrane</keyword>
<evidence type="ECO:0000313" key="19">
    <source>
        <dbReference type="Proteomes" id="UP000820818"/>
    </source>
</evidence>
<feature type="transmembrane region" description="Helical" evidence="17">
    <location>
        <begin position="295"/>
        <end position="317"/>
    </location>
</feature>